<organism evidence="8">
    <name type="scientific">Prevotella sp. GTC17254</name>
    <dbReference type="NCBI Taxonomy" id="3236794"/>
    <lineage>
        <taxon>Bacteria</taxon>
        <taxon>Pseudomonadati</taxon>
        <taxon>Bacteroidota</taxon>
        <taxon>Bacteroidia</taxon>
        <taxon>Bacteroidales</taxon>
        <taxon>Prevotellaceae</taxon>
        <taxon>Prevotella</taxon>
    </lineage>
</organism>
<dbReference type="InterPro" id="IPR004639">
    <property type="entry name" value="4pyrrol_synth_GluAld_NH2Trfase"/>
</dbReference>
<dbReference type="EC" id="5.4.3.8" evidence="7"/>
<comment type="subunit">
    <text evidence="7">Homodimer.</text>
</comment>
<reference evidence="8" key="1">
    <citation type="submission" date="2024-07" db="EMBL/GenBank/DDBJ databases">
        <title>Complete genome sequence of Prevotella sp. YM-2024 GTC17254.</title>
        <authorList>
            <person name="Hayashi M."/>
            <person name="Muto Y."/>
            <person name="Tanaka K."/>
            <person name="Niwa H."/>
        </authorList>
    </citation>
    <scope>NUCLEOTIDE SEQUENCE</scope>
    <source>
        <strain evidence="8">GTC17254</strain>
    </source>
</reference>
<evidence type="ECO:0000313" key="8">
    <source>
        <dbReference type="EMBL" id="BFO73814.1"/>
    </source>
</evidence>
<dbReference type="NCBIfam" id="NF000818">
    <property type="entry name" value="PRK00062.1"/>
    <property type="match status" value="1"/>
</dbReference>
<protein>
    <recommendedName>
        <fullName evidence="7">Glutamate-1-semialdehyde 2,1-aminomutase</fullName>
        <shortName evidence="7">GSA</shortName>
        <ecNumber evidence="7">5.4.3.8</ecNumber>
    </recommendedName>
    <alternativeName>
        <fullName evidence="7">Glutamate-1-semialdehyde aminotransferase</fullName>
        <shortName evidence="7">GSA-AT</shortName>
    </alternativeName>
</protein>
<dbReference type="CDD" id="cd00610">
    <property type="entry name" value="OAT_like"/>
    <property type="match status" value="1"/>
</dbReference>
<evidence type="ECO:0000256" key="2">
    <source>
        <dbReference type="ARBA" id="ARBA00004819"/>
    </source>
</evidence>
<dbReference type="GO" id="GO:0030170">
    <property type="term" value="F:pyridoxal phosphate binding"/>
    <property type="evidence" value="ECO:0007669"/>
    <property type="project" value="InterPro"/>
</dbReference>
<feature type="modified residue" description="N6-(pyridoxal phosphate)lysine" evidence="7">
    <location>
        <position position="268"/>
    </location>
</feature>
<proteinExistence type="inferred from homology"/>
<dbReference type="Pfam" id="PF00202">
    <property type="entry name" value="Aminotran_3"/>
    <property type="match status" value="1"/>
</dbReference>
<keyword evidence="4 7" id="KW-0663">Pyridoxal phosphate</keyword>
<dbReference type="GO" id="GO:0006782">
    <property type="term" value="P:protoporphyrinogen IX biosynthetic process"/>
    <property type="evidence" value="ECO:0007669"/>
    <property type="project" value="UniProtKB-UniRule"/>
</dbReference>
<dbReference type="GO" id="GO:0008483">
    <property type="term" value="F:transaminase activity"/>
    <property type="evidence" value="ECO:0007669"/>
    <property type="project" value="InterPro"/>
</dbReference>
<evidence type="ECO:0000256" key="4">
    <source>
        <dbReference type="ARBA" id="ARBA00022898"/>
    </source>
</evidence>
<dbReference type="FunFam" id="3.40.640.10:FF:000021">
    <property type="entry name" value="Glutamate-1-semialdehyde 2,1-aminomutase"/>
    <property type="match status" value="1"/>
</dbReference>
<comment type="cofactor">
    <cofactor evidence="1 7">
        <name>pyridoxal 5'-phosphate</name>
        <dbReference type="ChEBI" id="CHEBI:597326"/>
    </cofactor>
</comment>
<evidence type="ECO:0000256" key="1">
    <source>
        <dbReference type="ARBA" id="ARBA00001933"/>
    </source>
</evidence>
<evidence type="ECO:0000256" key="5">
    <source>
        <dbReference type="ARBA" id="ARBA00023235"/>
    </source>
</evidence>
<dbReference type="InterPro" id="IPR005814">
    <property type="entry name" value="Aminotrans_3"/>
</dbReference>
<name>A0AB33IWW4_9BACT</name>
<dbReference type="PROSITE" id="PS00600">
    <property type="entry name" value="AA_TRANSFER_CLASS_3"/>
    <property type="match status" value="1"/>
</dbReference>
<keyword evidence="5 7" id="KW-0413">Isomerase</keyword>
<sequence>MNERIKSAAAFEQALQVIPGGVNSPVRALKAVGTTPLFVKEAQGTYITDIDDNRFIDFCMSWGVFILGHNNPTVSQKATEAVMRGSSYGIPTLAETTLATKVREAFPTMERLRFVNSGTEATMSAIRVARGFTGRDILVKFEGCYHGHADHLLVSAGSAVANISNASSAGVPDGFTKYTAVLPYNDTAALEQYFAENGDKVAALIIEPVACNMGVVPPTREFIEATRRVTEQHGALLIFDEVITGFRLALGGAQQRFGIKPDMTTVGKIVGGGFPCAAFGGRADIMKVLAPDGPVYQAGTLSGNPVAMAAGIETITQLSAPGFHEELEKRSNDFCARLEKIIEGKDIYLNHVGSMFTLFFNTKNPQNFKDTKQSDQARFARYFNRMLERGIYVSPSQFEGNFISQCHTPEILDYVLKSIEESISE</sequence>
<dbReference type="HAMAP" id="MF_00375">
    <property type="entry name" value="HemL_aminotrans_3"/>
    <property type="match status" value="1"/>
</dbReference>
<comment type="catalytic activity">
    <reaction evidence="7">
        <text>(S)-4-amino-5-oxopentanoate = 5-aminolevulinate</text>
        <dbReference type="Rhea" id="RHEA:14265"/>
        <dbReference type="ChEBI" id="CHEBI:57501"/>
        <dbReference type="ChEBI" id="CHEBI:356416"/>
        <dbReference type="EC" id="5.4.3.8"/>
    </reaction>
</comment>
<dbReference type="AlphaFoldDB" id="A0AB33IWW4"/>
<dbReference type="PANTHER" id="PTHR43713">
    <property type="entry name" value="GLUTAMATE-1-SEMIALDEHYDE 2,1-AMINOMUTASE"/>
    <property type="match status" value="1"/>
</dbReference>
<dbReference type="InterPro" id="IPR015424">
    <property type="entry name" value="PyrdxlP-dep_Trfase"/>
</dbReference>
<dbReference type="PANTHER" id="PTHR43713:SF3">
    <property type="entry name" value="GLUTAMATE-1-SEMIALDEHYDE 2,1-AMINOMUTASE 1, CHLOROPLASTIC-RELATED"/>
    <property type="match status" value="1"/>
</dbReference>
<accession>A0AB33IWW4</accession>
<dbReference type="InterPro" id="IPR015422">
    <property type="entry name" value="PyrdxlP-dep_Trfase_small"/>
</dbReference>
<dbReference type="NCBIfam" id="TIGR00713">
    <property type="entry name" value="hemL"/>
    <property type="match status" value="1"/>
</dbReference>
<comment type="similarity">
    <text evidence="3 7">Belongs to the class-III pyridoxal-phosphate-dependent aminotransferase family. HemL subfamily.</text>
</comment>
<keyword evidence="7" id="KW-0963">Cytoplasm</keyword>
<dbReference type="InterPro" id="IPR049704">
    <property type="entry name" value="Aminotrans_3_PPA_site"/>
</dbReference>
<dbReference type="InterPro" id="IPR015421">
    <property type="entry name" value="PyrdxlP-dep_Trfase_major"/>
</dbReference>
<dbReference type="SUPFAM" id="SSF53383">
    <property type="entry name" value="PLP-dependent transferases"/>
    <property type="match status" value="1"/>
</dbReference>
<evidence type="ECO:0000256" key="3">
    <source>
        <dbReference type="ARBA" id="ARBA00008981"/>
    </source>
</evidence>
<gene>
    <name evidence="7 8" type="primary">hemL</name>
    <name evidence="8" type="ORF">GTC17254_14110</name>
</gene>
<dbReference type="Gene3D" id="3.90.1150.10">
    <property type="entry name" value="Aspartate Aminotransferase, domain 1"/>
    <property type="match status" value="1"/>
</dbReference>
<comment type="pathway">
    <text evidence="2">Porphyrin-containing compound metabolism; protoporphyrin-IX biosynthesis; 5-aminolevulinate from L-glutamyl-tRNA(Glu): step 2/2.</text>
</comment>
<dbReference type="Gene3D" id="3.40.640.10">
    <property type="entry name" value="Type I PLP-dependent aspartate aminotransferase-like (Major domain)"/>
    <property type="match status" value="1"/>
</dbReference>
<comment type="subcellular location">
    <subcellularLocation>
        <location evidence="7">Cytoplasm</location>
    </subcellularLocation>
</comment>
<dbReference type="EMBL" id="AP035786">
    <property type="protein sequence ID" value="BFO73814.1"/>
    <property type="molecule type" value="Genomic_DNA"/>
</dbReference>
<keyword evidence="6 7" id="KW-0627">Porphyrin biosynthesis</keyword>
<evidence type="ECO:0000256" key="7">
    <source>
        <dbReference type="HAMAP-Rule" id="MF_00375"/>
    </source>
</evidence>
<evidence type="ECO:0000256" key="6">
    <source>
        <dbReference type="ARBA" id="ARBA00023244"/>
    </source>
</evidence>
<dbReference type="GO" id="GO:0005737">
    <property type="term" value="C:cytoplasm"/>
    <property type="evidence" value="ECO:0007669"/>
    <property type="project" value="UniProtKB-SubCell"/>
</dbReference>
<dbReference type="GO" id="GO:0042286">
    <property type="term" value="F:glutamate-1-semialdehyde 2,1-aminomutase activity"/>
    <property type="evidence" value="ECO:0007669"/>
    <property type="project" value="UniProtKB-UniRule"/>
</dbReference>